<comment type="caution">
    <text evidence="3">The sequence shown here is derived from an EMBL/GenBank/DDBJ whole genome shotgun (WGS) entry which is preliminary data.</text>
</comment>
<dbReference type="Pfam" id="PF10077">
    <property type="entry name" value="DUF2314"/>
    <property type="match status" value="1"/>
</dbReference>
<dbReference type="Proteomes" id="UP001273505">
    <property type="component" value="Unassembled WGS sequence"/>
</dbReference>
<feature type="domain" description="DUF2314" evidence="2">
    <location>
        <begin position="37"/>
        <end position="142"/>
    </location>
</feature>
<keyword evidence="1" id="KW-1133">Transmembrane helix</keyword>
<keyword evidence="1" id="KW-0812">Transmembrane</keyword>
<gene>
    <name evidence="3" type="ORF">SCD92_09055</name>
</gene>
<name>A0ABU4RX89_9GAMM</name>
<dbReference type="EMBL" id="JAXAFO010000012">
    <property type="protein sequence ID" value="MDX6849507.1"/>
    <property type="molecule type" value="Genomic_DNA"/>
</dbReference>
<keyword evidence="1" id="KW-0472">Membrane</keyword>
<dbReference type="RefSeq" id="WP_302722797.1">
    <property type="nucleotide sequence ID" value="NZ_JAULRU010000570.1"/>
</dbReference>
<feature type="transmembrane region" description="Helical" evidence="1">
    <location>
        <begin position="6"/>
        <end position="22"/>
    </location>
</feature>
<evidence type="ECO:0000313" key="4">
    <source>
        <dbReference type="Proteomes" id="UP001273505"/>
    </source>
</evidence>
<sequence>MNVVIIILIIVALLVLWWWFIGKNIPKYPPLDIKDDDPLMLEAIEKAKSSIGKFQKLYKAGGFSDVQIKIPFLSSSDVTEHLWAEVLGLNDSEVKVRYLTPPVTHTGKLERIHDHPIQEIEDWVVVSESGDIFGGYSQRVMFVRGREQWGSLPPELEAQESKYVT</sequence>
<proteinExistence type="predicted"/>
<protein>
    <submittedName>
        <fullName evidence="3">DUF2314 domain-containing protein</fullName>
    </submittedName>
</protein>
<evidence type="ECO:0000256" key="1">
    <source>
        <dbReference type="SAM" id="Phobius"/>
    </source>
</evidence>
<keyword evidence="4" id="KW-1185">Reference proteome</keyword>
<evidence type="ECO:0000313" key="3">
    <source>
        <dbReference type="EMBL" id="MDX6849507.1"/>
    </source>
</evidence>
<accession>A0ABU4RX89</accession>
<organism evidence="3 4">
    <name type="scientific">Gilvimarinus gilvus</name>
    <dbReference type="NCBI Taxonomy" id="3058038"/>
    <lineage>
        <taxon>Bacteria</taxon>
        <taxon>Pseudomonadati</taxon>
        <taxon>Pseudomonadota</taxon>
        <taxon>Gammaproteobacteria</taxon>
        <taxon>Cellvibrionales</taxon>
        <taxon>Cellvibrionaceae</taxon>
        <taxon>Gilvimarinus</taxon>
    </lineage>
</organism>
<reference evidence="3 4" key="1">
    <citation type="submission" date="2023-11" db="EMBL/GenBank/DDBJ databases">
        <title>Gilvimarinus fulvus sp. nov., isolated from the surface of Kelp.</title>
        <authorList>
            <person name="Sun Y.Y."/>
            <person name="Gong Y."/>
            <person name="Du Z.J."/>
        </authorList>
    </citation>
    <scope>NUCLEOTIDE SEQUENCE [LARGE SCALE GENOMIC DNA]</scope>
    <source>
        <strain evidence="3 4">SDUM040013</strain>
    </source>
</reference>
<evidence type="ECO:0000259" key="2">
    <source>
        <dbReference type="Pfam" id="PF10077"/>
    </source>
</evidence>
<dbReference type="InterPro" id="IPR018756">
    <property type="entry name" value="DUF2314"/>
</dbReference>